<reference evidence="2" key="1">
    <citation type="submission" date="2022-11" db="EMBL/GenBank/DDBJ databases">
        <authorList>
            <person name="Petersen C."/>
        </authorList>
    </citation>
    <scope>NUCLEOTIDE SEQUENCE</scope>
    <source>
        <strain evidence="2">IBT 34128</strain>
    </source>
</reference>
<feature type="compositionally biased region" description="Low complexity" evidence="1">
    <location>
        <begin position="37"/>
        <end position="46"/>
    </location>
</feature>
<comment type="caution">
    <text evidence="2">The sequence shown here is derived from an EMBL/GenBank/DDBJ whole genome shotgun (WGS) entry which is preliminary data.</text>
</comment>
<feature type="region of interest" description="Disordered" evidence="1">
    <location>
        <begin position="37"/>
        <end position="113"/>
    </location>
</feature>
<proteinExistence type="predicted"/>
<dbReference type="RefSeq" id="XP_056508857.1">
    <property type="nucleotide sequence ID" value="XM_056658564.1"/>
</dbReference>
<gene>
    <name evidence="2" type="ORF">NUU61_008039</name>
</gene>
<evidence type="ECO:0000313" key="2">
    <source>
        <dbReference type="EMBL" id="KAJ5086732.1"/>
    </source>
</evidence>
<dbReference type="GeneID" id="81397733"/>
<feature type="compositionally biased region" description="Polar residues" evidence="1">
    <location>
        <begin position="47"/>
        <end position="59"/>
    </location>
</feature>
<accession>A0A9W9JZK5</accession>
<dbReference type="EMBL" id="JAPMSZ010000010">
    <property type="protein sequence ID" value="KAJ5086732.1"/>
    <property type="molecule type" value="Genomic_DNA"/>
</dbReference>
<evidence type="ECO:0000256" key="1">
    <source>
        <dbReference type="SAM" id="MobiDB-lite"/>
    </source>
</evidence>
<keyword evidence="3" id="KW-1185">Reference proteome</keyword>
<name>A0A9W9JZK5_9EURO</name>
<dbReference type="Proteomes" id="UP001141434">
    <property type="component" value="Unassembled WGS sequence"/>
</dbReference>
<evidence type="ECO:0000313" key="3">
    <source>
        <dbReference type="Proteomes" id="UP001141434"/>
    </source>
</evidence>
<dbReference type="OrthoDB" id="2143914at2759"/>
<feature type="region of interest" description="Disordered" evidence="1">
    <location>
        <begin position="188"/>
        <end position="220"/>
    </location>
</feature>
<feature type="compositionally biased region" description="Polar residues" evidence="1">
    <location>
        <begin position="77"/>
        <end position="89"/>
    </location>
</feature>
<sequence length="298" mass="32507">MSSAHFRLEPFRPWIPSQDKAHLGRKRLDLCRYPSPVSISATSSSPHQKSPVSQNQNINAPGPEQHPLPARPPTEVCLNSSPKLDSQSTRSEREVFALPSSADPEPGISSGFPDSVFSDCVPNFLDVDLPMPFDDIVHDPGHQFSRFSSSDLELASTMDQHSQPIPTGDSCDATIDPTILYDHHPRDAGQTPAREVIPGNATSTGGSPVEYTHSPHEDTHFDRVQENPPNGLKPGWRPSKINKVSVVVDNRAKKRGWSVHSTGRRPQVLPFTSCSILCPFSRGPSPVPVLAIRGCPVS</sequence>
<protein>
    <submittedName>
        <fullName evidence="2">Uncharacterized protein</fullName>
    </submittedName>
</protein>
<organism evidence="2 3">
    <name type="scientific">Penicillium alfredii</name>
    <dbReference type="NCBI Taxonomy" id="1506179"/>
    <lineage>
        <taxon>Eukaryota</taxon>
        <taxon>Fungi</taxon>
        <taxon>Dikarya</taxon>
        <taxon>Ascomycota</taxon>
        <taxon>Pezizomycotina</taxon>
        <taxon>Eurotiomycetes</taxon>
        <taxon>Eurotiomycetidae</taxon>
        <taxon>Eurotiales</taxon>
        <taxon>Aspergillaceae</taxon>
        <taxon>Penicillium</taxon>
    </lineage>
</organism>
<dbReference type="AlphaFoldDB" id="A0A9W9JZK5"/>
<reference evidence="2" key="2">
    <citation type="journal article" date="2023" name="IMA Fungus">
        <title>Comparative genomic study of the Penicillium genus elucidates a diverse pangenome and 15 lateral gene transfer events.</title>
        <authorList>
            <person name="Petersen C."/>
            <person name="Sorensen T."/>
            <person name="Nielsen M.R."/>
            <person name="Sondergaard T.E."/>
            <person name="Sorensen J.L."/>
            <person name="Fitzpatrick D.A."/>
            <person name="Frisvad J.C."/>
            <person name="Nielsen K.L."/>
        </authorList>
    </citation>
    <scope>NUCLEOTIDE SEQUENCE</scope>
    <source>
        <strain evidence="2">IBT 34128</strain>
    </source>
</reference>